<protein>
    <submittedName>
        <fullName evidence="1">Uncharacterized protein</fullName>
    </submittedName>
</protein>
<accession>A0ABQ8EEL6</accession>
<proteinExistence type="predicted"/>
<comment type="caution">
    <text evidence="1">The sequence shown here is derived from an EMBL/GenBank/DDBJ whole genome shotgun (WGS) entry which is preliminary data.</text>
</comment>
<sequence>MHTPIKIRHLFYSSAANHYSHFSSSVFCYSSSSSAVFSSTYYSS</sequence>
<evidence type="ECO:0000313" key="1">
    <source>
        <dbReference type="EMBL" id="KAH0940127.1"/>
    </source>
</evidence>
<gene>
    <name evidence="1" type="ORF">HID58_007588</name>
</gene>
<dbReference type="Proteomes" id="UP000824890">
    <property type="component" value="Unassembled WGS sequence"/>
</dbReference>
<name>A0ABQ8EEL6_BRANA</name>
<organism evidence="1 2">
    <name type="scientific">Brassica napus</name>
    <name type="common">Rape</name>
    <dbReference type="NCBI Taxonomy" id="3708"/>
    <lineage>
        <taxon>Eukaryota</taxon>
        <taxon>Viridiplantae</taxon>
        <taxon>Streptophyta</taxon>
        <taxon>Embryophyta</taxon>
        <taxon>Tracheophyta</taxon>
        <taxon>Spermatophyta</taxon>
        <taxon>Magnoliopsida</taxon>
        <taxon>eudicotyledons</taxon>
        <taxon>Gunneridae</taxon>
        <taxon>Pentapetalae</taxon>
        <taxon>rosids</taxon>
        <taxon>malvids</taxon>
        <taxon>Brassicales</taxon>
        <taxon>Brassicaceae</taxon>
        <taxon>Brassiceae</taxon>
        <taxon>Brassica</taxon>
    </lineage>
</organism>
<reference evidence="1 2" key="1">
    <citation type="submission" date="2021-05" db="EMBL/GenBank/DDBJ databases">
        <title>Genome Assembly of Synthetic Allotetraploid Brassica napus Reveals Homoeologous Exchanges between Subgenomes.</title>
        <authorList>
            <person name="Davis J.T."/>
        </authorList>
    </citation>
    <scope>NUCLEOTIDE SEQUENCE [LARGE SCALE GENOMIC DNA]</scope>
    <source>
        <strain evidence="2">cv. Da-Ae</strain>
        <tissue evidence="1">Seedling</tissue>
    </source>
</reference>
<evidence type="ECO:0000313" key="2">
    <source>
        <dbReference type="Proteomes" id="UP000824890"/>
    </source>
</evidence>
<dbReference type="EMBL" id="JAGKQM010000002">
    <property type="protein sequence ID" value="KAH0940127.1"/>
    <property type="molecule type" value="Genomic_DNA"/>
</dbReference>
<keyword evidence="2" id="KW-1185">Reference proteome</keyword>